<reference evidence="3 4" key="1">
    <citation type="submission" date="2023-11" db="EMBL/GenBank/DDBJ databases">
        <title>An acidophilic fungus is an integral part of prey digestion in a carnivorous sundew plant.</title>
        <authorList>
            <person name="Tsai I.J."/>
        </authorList>
    </citation>
    <scope>NUCLEOTIDE SEQUENCE [LARGE SCALE GENOMIC DNA]</scope>
    <source>
        <strain evidence="3">169a</strain>
    </source>
</reference>
<feature type="transmembrane region" description="Helical" evidence="2">
    <location>
        <begin position="187"/>
        <end position="210"/>
    </location>
</feature>
<feature type="transmembrane region" description="Helical" evidence="2">
    <location>
        <begin position="267"/>
        <end position="290"/>
    </location>
</feature>
<dbReference type="GO" id="GO:0031505">
    <property type="term" value="P:fungal-type cell wall organization"/>
    <property type="evidence" value="ECO:0007669"/>
    <property type="project" value="TreeGrafter"/>
</dbReference>
<dbReference type="GO" id="GO:0005886">
    <property type="term" value="C:plasma membrane"/>
    <property type="evidence" value="ECO:0007669"/>
    <property type="project" value="InterPro"/>
</dbReference>
<dbReference type="GO" id="GO:0051285">
    <property type="term" value="C:cell cortex of cell tip"/>
    <property type="evidence" value="ECO:0007669"/>
    <property type="project" value="TreeGrafter"/>
</dbReference>
<accession>A0AAQ3R1W7</accession>
<dbReference type="InterPro" id="IPR052413">
    <property type="entry name" value="SUR7_domain"/>
</dbReference>
<dbReference type="Pfam" id="PF06687">
    <property type="entry name" value="SUR7"/>
    <property type="match status" value="1"/>
</dbReference>
<protein>
    <submittedName>
        <fullName evidence="3">SUR7/PalI family</fullName>
    </submittedName>
</protein>
<evidence type="ECO:0000256" key="2">
    <source>
        <dbReference type="SAM" id="Phobius"/>
    </source>
</evidence>
<feature type="region of interest" description="Disordered" evidence="1">
    <location>
        <begin position="336"/>
        <end position="373"/>
    </location>
</feature>
<sequence>MGKAGRIACIFTPWALTIASFVCLLLISIAGWEKSSGELNSFYFFQADFTNLDLSAGSTLENSTSLTAALELAQKAGNLSGIYQIHLWNYCTGEETSDNSTKVDYCSKKQSNFWFNPVDVWGLNASLTTAASSASSSASSTSNMNAFESALASAANSVKDGTETLENEFLGKSGAAALNTYEKVSKWMFIGFEVSFWSTLATIIFGVLAICSRWGSFITWILSVVSTLFTFASVLTSTVMFGILVGALKTLLDPYKVSVKIGTHALIIEWIAVACSLAATLFWLLSVCCCSGRSNPHHKGNKGGLWTGDNGGSYDNQNRGFRVEKTGGYERVASPFMPSHERSQSVPMQSYSGAPPQHQHQEQGIAYEPFRHS</sequence>
<evidence type="ECO:0000256" key="1">
    <source>
        <dbReference type="SAM" id="MobiDB-lite"/>
    </source>
</evidence>
<evidence type="ECO:0000313" key="3">
    <source>
        <dbReference type="EMBL" id="WPG97440.1"/>
    </source>
</evidence>
<dbReference type="PANTHER" id="PTHR28019:SF3">
    <property type="entry name" value="INTEGRAL MEMBRANE PROTEIN (AFU_ORTHOLOGUE AFUA_6G07470)"/>
    <property type="match status" value="1"/>
</dbReference>
<evidence type="ECO:0000313" key="4">
    <source>
        <dbReference type="Proteomes" id="UP001303373"/>
    </source>
</evidence>
<dbReference type="AlphaFoldDB" id="A0AAQ3R1W7"/>
<feature type="transmembrane region" description="Helical" evidence="2">
    <location>
        <begin position="217"/>
        <end position="247"/>
    </location>
</feature>
<dbReference type="InterPro" id="IPR009571">
    <property type="entry name" value="SUR7/Rim9-like_fungi"/>
</dbReference>
<proteinExistence type="predicted"/>
<organism evidence="3 4">
    <name type="scientific">Acrodontium crateriforme</name>
    <dbReference type="NCBI Taxonomy" id="150365"/>
    <lineage>
        <taxon>Eukaryota</taxon>
        <taxon>Fungi</taxon>
        <taxon>Dikarya</taxon>
        <taxon>Ascomycota</taxon>
        <taxon>Pezizomycotina</taxon>
        <taxon>Dothideomycetes</taxon>
        <taxon>Dothideomycetidae</taxon>
        <taxon>Mycosphaerellales</taxon>
        <taxon>Teratosphaeriaceae</taxon>
        <taxon>Acrodontium</taxon>
    </lineage>
</organism>
<keyword evidence="4" id="KW-1185">Reference proteome</keyword>
<dbReference type="EMBL" id="CP138580">
    <property type="protein sequence ID" value="WPG97440.1"/>
    <property type="molecule type" value="Genomic_DNA"/>
</dbReference>
<dbReference type="Proteomes" id="UP001303373">
    <property type="component" value="Chromosome 1"/>
</dbReference>
<keyword evidence="2" id="KW-1133">Transmembrane helix</keyword>
<dbReference type="PANTHER" id="PTHR28019">
    <property type="entry name" value="CELL MEMBRANE PROTEIN YLR413W-RELATED"/>
    <property type="match status" value="1"/>
</dbReference>
<name>A0AAQ3R1W7_9PEZI</name>
<keyword evidence="2" id="KW-0472">Membrane</keyword>
<gene>
    <name evidence="3" type="ORF">R9X50_00021500</name>
</gene>
<feature type="transmembrane region" description="Helical" evidence="2">
    <location>
        <begin position="7"/>
        <end position="32"/>
    </location>
</feature>
<keyword evidence="2" id="KW-0812">Transmembrane</keyword>